<organism evidence="2 3">
    <name type="scientific">Chitinophaga agrisoli</name>
    <dbReference type="NCBI Taxonomy" id="2607653"/>
    <lineage>
        <taxon>Bacteria</taxon>
        <taxon>Pseudomonadati</taxon>
        <taxon>Bacteroidota</taxon>
        <taxon>Chitinophagia</taxon>
        <taxon>Chitinophagales</taxon>
        <taxon>Chitinophagaceae</taxon>
        <taxon>Chitinophaga</taxon>
    </lineage>
</organism>
<evidence type="ECO:0000259" key="1">
    <source>
        <dbReference type="Pfam" id="PF01636"/>
    </source>
</evidence>
<dbReference type="InterPro" id="IPR050249">
    <property type="entry name" value="Pseudomonas-type_ThrB"/>
</dbReference>
<dbReference type="Proteomes" id="UP000324611">
    <property type="component" value="Unassembled WGS sequence"/>
</dbReference>
<dbReference type="GO" id="GO:0016740">
    <property type="term" value="F:transferase activity"/>
    <property type="evidence" value="ECO:0007669"/>
    <property type="project" value="UniProtKB-KW"/>
</dbReference>
<dbReference type="RefSeq" id="WP_149839368.1">
    <property type="nucleotide sequence ID" value="NZ_VUOC01000003.1"/>
</dbReference>
<evidence type="ECO:0000313" key="3">
    <source>
        <dbReference type="Proteomes" id="UP000324611"/>
    </source>
</evidence>
<dbReference type="InterPro" id="IPR011009">
    <property type="entry name" value="Kinase-like_dom_sf"/>
</dbReference>
<dbReference type="PANTHER" id="PTHR21064">
    <property type="entry name" value="AMINOGLYCOSIDE PHOSPHOTRANSFERASE DOMAIN-CONTAINING PROTEIN-RELATED"/>
    <property type="match status" value="1"/>
</dbReference>
<dbReference type="Gene3D" id="3.90.1200.10">
    <property type="match status" value="1"/>
</dbReference>
<protein>
    <submittedName>
        <fullName evidence="2">Aminoglycoside phosphotransferase family protein</fullName>
    </submittedName>
</protein>
<keyword evidence="3" id="KW-1185">Reference proteome</keyword>
<dbReference type="PANTHER" id="PTHR21064:SF5">
    <property type="entry name" value="SLR1880 PROTEIN"/>
    <property type="match status" value="1"/>
</dbReference>
<keyword evidence="2" id="KW-0808">Transferase</keyword>
<name>A0A5B2VU78_9BACT</name>
<evidence type="ECO:0000313" key="2">
    <source>
        <dbReference type="EMBL" id="KAA2241862.1"/>
    </source>
</evidence>
<dbReference type="EMBL" id="VUOC01000003">
    <property type="protein sequence ID" value="KAA2241862.1"/>
    <property type="molecule type" value="Genomic_DNA"/>
</dbReference>
<dbReference type="Pfam" id="PF01636">
    <property type="entry name" value="APH"/>
    <property type="match status" value="1"/>
</dbReference>
<dbReference type="InterPro" id="IPR002575">
    <property type="entry name" value="Aminoglycoside_PTrfase"/>
</dbReference>
<sequence length="363" mass="41749">MEIRPHAFILQAFDIDAPGTGIKKFGSGHINNTFLVEKEDGSRFVLQRINAAVFREPEIIARNQRMAADYLAKHHPGYLFITPVPTVEGEDLFVLEDEYWRMIPFIAGSVTVDQADVPAQAYEAAQQFGRLARLLDGIDLQHFGASIPNFHNLTLRYAAFQEAIRHAGEERRRQAEALTEAFLRYSNIAVTYERLKTDPHFRDRLMHHDTKINNVLLQQGTYKGLCVCDLDTLMPGKIISDLGDMVRTYVCPVSEEEQDCDRIVIREDYYEALMDGYLSEIGPSLTKIEREQLFFAGQFMIYMQGIRFLTDFLNGDIYYPIKYPDHNYNRAKNQLTLLERLQEKEPVLRGIISKCLGKARNDI</sequence>
<gene>
    <name evidence="2" type="ORF">F0L74_18545</name>
</gene>
<dbReference type="AlphaFoldDB" id="A0A5B2VU78"/>
<comment type="caution">
    <text evidence="2">The sequence shown here is derived from an EMBL/GenBank/DDBJ whole genome shotgun (WGS) entry which is preliminary data.</text>
</comment>
<proteinExistence type="predicted"/>
<dbReference type="SUPFAM" id="SSF56112">
    <property type="entry name" value="Protein kinase-like (PK-like)"/>
    <property type="match status" value="1"/>
</dbReference>
<accession>A0A5B2VU78</accession>
<reference evidence="2 3" key="2">
    <citation type="submission" date="2019-09" db="EMBL/GenBank/DDBJ databases">
        <authorList>
            <person name="Jin C."/>
        </authorList>
    </citation>
    <scope>NUCLEOTIDE SEQUENCE [LARGE SCALE GENOMIC DNA]</scope>
    <source>
        <strain evidence="2 3">BN140078</strain>
    </source>
</reference>
<feature type="domain" description="Aminoglycoside phosphotransferase" evidence="1">
    <location>
        <begin position="22"/>
        <end position="252"/>
    </location>
</feature>
<reference evidence="2 3" key="1">
    <citation type="submission" date="2019-09" db="EMBL/GenBank/DDBJ databases">
        <title>Chitinophaga ginsengihumi sp. nov., isolated from soil of ginseng rhizosphere.</title>
        <authorList>
            <person name="Lee J."/>
        </authorList>
    </citation>
    <scope>NUCLEOTIDE SEQUENCE [LARGE SCALE GENOMIC DNA]</scope>
    <source>
        <strain evidence="2 3">BN140078</strain>
    </source>
</reference>